<dbReference type="RefSeq" id="WP_344134141.1">
    <property type="nucleotide sequence ID" value="NZ_BAAALT010000127.1"/>
</dbReference>
<dbReference type="Gene3D" id="1.20.1250.20">
    <property type="entry name" value="MFS general substrate transporter like domains"/>
    <property type="match status" value="1"/>
</dbReference>
<proteinExistence type="predicted"/>
<dbReference type="Pfam" id="PF05977">
    <property type="entry name" value="MFS_3"/>
    <property type="match status" value="1"/>
</dbReference>
<feature type="transmembrane region" description="Helical" evidence="7">
    <location>
        <begin position="21"/>
        <end position="39"/>
    </location>
</feature>
<dbReference type="InterPro" id="IPR010290">
    <property type="entry name" value="TM_effector"/>
</dbReference>
<feature type="transmembrane region" description="Helical" evidence="7">
    <location>
        <begin position="149"/>
        <end position="169"/>
    </location>
</feature>
<evidence type="ECO:0000256" key="5">
    <source>
        <dbReference type="ARBA" id="ARBA00022989"/>
    </source>
</evidence>
<keyword evidence="3" id="KW-1003">Cell membrane</keyword>
<comment type="subcellular location">
    <subcellularLocation>
        <location evidence="1">Cell inner membrane</location>
        <topology evidence="1">Multi-pass membrane protein</topology>
    </subcellularLocation>
</comment>
<evidence type="ECO:0000256" key="7">
    <source>
        <dbReference type="SAM" id="Phobius"/>
    </source>
</evidence>
<dbReference type="PROSITE" id="PS50850">
    <property type="entry name" value="MFS"/>
    <property type="match status" value="1"/>
</dbReference>
<name>A0ABP4YF21_9ACTN</name>
<organism evidence="9 10">
    <name type="scientific">Luedemannella flava</name>
    <dbReference type="NCBI Taxonomy" id="349316"/>
    <lineage>
        <taxon>Bacteria</taxon>
        <taxon>Bacillati</taxon>
        <taxon>Actinomycetota</taxon>
        <taxon>Actinomycetes</taxon>
        <taxon>Micromonosporales</taxon>
        <taxon>Micromonosporaceae</taxon>
        <taxon>Luedemannella</taxon>
    </lineage>
</organism>
<evidence type="ECO:0000313" key="10">
    <source>
        <dbReference type="Proteomes" id="UP001500218"/>
    </source>
</evidence>
<evidence type="ECO:0000256" key="4">
    <source>
        <dbReference type="ARBA" id="ARBA00022692"/>
    </source>
</evidence>
<dbReference type="PANTHER" id="PTHR23513:SF9">
    <property type="entry name" value="ENTEROBACTIN EXPORTER ENTS"/>
    <property type="match status" value="1"/>
</dbReference>
<accession>A0ABP4YF21</accession>
<dbReference type="Proteomes" id="UP001500218">
    <property type="component" value="Unassembled WGS sequence"/>
</dbReference>
<evidence type="ECO:0000256" key="1">
    <source>
        <dbReference type="ARBA" id="ARBA00004429"/>
    </source>
</evidence>
<protein>
    <submittedName>
        <fullName evidence="9">MFS transporter</fullName>
    </submittedName>
</protein>
<dbReference type="EMBL" id="BAAALT010000127">
    <property type="protein sequence ID" value="GAA1814504.1"/>
    <property type="molecule type" value="Genomic_DNA"/>
</dbReference>
<sequence>MSPRTFLIDTRPLRHATFRRTWIGNGVAGVGFQLTAVAVPVEMYAITDSSVWVGLIGIAGLVPLLIFALLGGAVADAVDRRKVLLASSLVTWVVTLALFIQAVLGLDSPVLLLCLVAVQAIGFALTFPVRQAIVPRIVPVEDVAAAQTITFTTSNGAMVLGPLLAALIIGKDHFAAAYAVDAALFTVSLWASLRLPALPPEHTGAAPVTVGLRAVTDGLRYLATTPIIALSFAVDLVAMVFAMPRALFPEMADERFGAGSVGWLFSAIALGAVAGGLVSGWIGRVRRQGLALVGAVVVWGLAIAAAGVAHQLWLAVLFLAVAGMGDLVSGVYRQTIMAVHAPDEMRGRLQGVFTAVVAGGPRLGDLRAGLSAALVGPSLAWAGGGVAAAVIVVVLALAFPVLPRYDGRPPAAHAEPAVEAEVQTVA</sequence>
<keyword evidence="10" id="KW-1185">Reference proteome</keyword>
<gene>
    <name evidence="9" type="ORF">GCM10009682_39470</name>
</gene>
<dbReference type="InterPro" id="IPR036259">
    <property type="entry name" value="MFS_trans_sf"/>
</dbReference>
<feature type="transmembrane region" description="Helical" evidence="7">
    <location>
        <begin position="175"/>
        <end position="193"/>
    </location>
</feature>
<evidence type="ECO:0000256" key="2">
    <source>
        <dbReference type="ARBA" id="ARBA00022448"/>
    </source>
</evidence>
<dbReference type="InterPro" id="IPR020846">
    <property type="entry name" value="MFS_dom"/>
</dbReference>
<evidence type="ECO:0000256" key="6">
    <source>
        <dbReference type="ARBA" id="ARBA00023136"/>
    </source>
</evidence>
<dbReference type="CDD" id="cd06173">
    <property type="entry name" value="MFS_MefA_like"/>
    <property type="match status" value="1"/>
</dbReference>
<feature type="transmembrane region" description="Helical" evidence="7">
    <location>
        <begin position="51"/>
        <end position="71"/>
    </location>
</feature>
<reference evidence="10" key="1">
    <citation type="journal article" date="2019" name="Int. J. Syst. Evol. Microbiol.">
        <title>The Global Catalogue of Microorganisms (GCM) 10K type strain sequencing project: providing services to taxonomists for standard genome sequencing and annotation.</title>
        <authorList>
            <consortium name="The Broad Institute Genomics Platform"/>
            <consortium name="The Broad Institute Genome Sequencing Center for Infectious Disease"/>
            <person name="Wu L."/>
            <person name="Ma J."/>
        </authorList>
    </citation>
    <scope>NUCLEOTIDE SEQUENCE [LARGE SCALE GENOMIC DNA]</scope>
    <source>
        <strain evidence="10">JCM 13250</strain>
    </source>
</reference>
<feature type="transmembrane region" description="Helical" evidence="7">
    <location>
        <begin position="110"/>
        <end position="129"/>
    </location>
</feature>
<dbReference type="PANTHER" id="PTHR23513">
    <property type="entry name" value="INTEGRAL MEMBRANE EFFLUX PROTEIN-RELATED"/>
    <property type="match status" value="1"/>
</dbReference>
<evidence type="ECO:0000313" key="9">
    <source>
        <dbReference type="EMBL" id="GAA1814504.1"/>
    </source>
</evidence>
<keyword evidence="5 7" id="KW-1133">Transmembrane helix</keyword>
<evidence type="ECO:0000256" key="3">
    <source>
        <dbReference type="ARBA" id="ARBA00022475"/>
    </source>
</evidence>
<dbReference type="SUPFAM" id="SSF103473">
    <property type="entry name" value="MFS general substrate transporter"/>
    <property type="match status" value="1"/>
</dbReference>
<feature type="domain" description="Major facilitator superfamily (MFS) profile" evidence="8">
    <location>
        <begin position="221"/>
        <end position="426"/>
    </location>
</feature>
<keyword evidence="6 7" id="KW-0472">Membrane</keyword>
<comment type="caution">
    <text evidence="9">The sequence shown here is derived from an EMBL/GenBank/DDBJ whole genome shotgun (WGS) entry which is preliminary data.</text>
</comment>
<feature type="transmembrane region" description="Helical" evidence="7">
    <location>
        <begin position="380"/>
        <end position="402"/>
    </location>
</feature>
<feature type="transmembrane region" description="Helical" evidence="7">
    <location>
        <begin position="83"/>
        <end position="104"/>
    </location>
</feature>
<keyword evidence="4 7" id="KW-0812">Transmembrane</keyword>
<evidence type="ECO:0000259" key="8">
    <source>
        <dbReference type="PROSITE" id="PS50850"/>
    </source>
</evidence>
<feature type="transmembrane region" description="Helical" evidence="7">
    <location>
        <begin position="289"/>
        <end position="306"/>
    </location>
</feature>
<feature type="transmembrane region" description="Helical" evidence="7">
    <location>
        <begin position="221"/>
        <end position="243"/>
    </location>
</feature>
<feature type="transmembrane region" description="Helical" evidence="7">
    <location>
        <begin position="263"/>
        <end position="282"/>
    </location>
</feature>
<keyword evidence="2" id="KW-0813">Transport</keyword>